<evidence type="ECO:0000256" key="6">
    <source>
        <dbReference type="ARBA" id="ARBA00023136"/>
    </source>
</evidence>
<dbReference type="PANTHER" id="PTHR21212">
    <property type="entry name" value="BERNARDINELLI-SEIP CONGENITAL LIPODYSTROPHY 2 HOMOLOG BSCL2 PROTEIN"/>
    <property type="match status" value="1"/>
</dbReference>
<dbReference type="GO" id="GO:0006629">
    <property type="term" value="P:lipid metabolic process"/>
    <property type="evidence" value="ECO:0007669"/>
    <property type="project" value="UniProtKB-KW"/>
</dbReference>
<proteinExistence type="predicted"/>
<dbReference type="Proteomes" id="UP000007148">
    <property type="component" value="Unassembled WGS sequence"/>
</dbReference>
<accession>G4U2L7</accession>
<dbReference type="OrthoDB" id="3990054at2759"/>
<evidence type="ECO:0000256" key="2">
    <source>
        <dbReference type="ARBA" id="ARBA00022692"/>
    </source>
</evidence>
<feature type="compositionally biased region" description="Basic and acidic residues" evidence="7">
    <location>
        <begin position="298"/>
        <end position="312"/>
    </location>
</feature>
<dbReference type="eggNOG" id="KOG4200">
    <property type="taxonomic scope" value="Eukaryota"/>
</dbReference>
<evidence type="ECO:0000256" key="8">
    <source>
        <dbReference type="SAM" id="Phobius"/>
    </source>
</evidence>
<keyword evidence="10" id="KW-1185">Reference proteome</keyword>
<dbReference type="STRING" id="1109443.G4U2L7"/>
<evidence type="ECO:0000256" key="4">
    <source>
        <dbReference type="ARBA" id="ARBA00022989"/>
    </source>
</evidence>
<feature type="transmembrane region" description="Helical" evidence="8">
    <location>
        <begin position="45"/>
        <end position="66"/>
    </location>
</feature>
<keyword evidence="6 8" id="KW-0472">Membrane</keyword>
<sequence>MSTTATKVPPHDYEGEPKEQEEEMTSLEGILKTVVDGAWHYLPQLAIIAIAIPILLVVSAVAGLIVRNSVPRPWQQRVFLHYGEDTIPSAHFPLPTLVADQAYDISVHLTVPYTETNAVLGNFMTYLTITTASNKTIASASRPSLVPPAPSRGLIRRLLPFPSRRPHTVITIPILPEWTPKTSSPLYALLEVGRRDGWRSLGKGEGREITVLDAHIQGAVLLHGTRRVVGRYPNATGLASSGIFFITSALGLVICFYRFAAPFETRQMRGGRIAGGGGGPPLPPMPVPKTLPGRPTRRASESSRRFIKREPSVESSASSTTRDLPNIPTPSSGLSQRLNTSSPYVDVSTDGDNEGTVSA</sequence>
<feature type="transmembrane region" description="Helical" evidence="8">
    <location>
        <begin position="235"/>
        <end position="259"/>
    </location>
</feature>
<evidence type="ECO:0000256" key="7">
    <source>
        <dbReference type="SAM" id="MobiDB-lite"/>
    </source>
</evidence>
<evidence type="ECO:0000313" key="10">
    <source>
        <dbReference type="Proteomes" id="UP000007148"/>
    </source>
</evidence>
<dbReference type="InParanoid" id="G4U2L7"/>
<dbReference type="PANTHER" id="PTHR21212:SF0">
    <property type="entry name" value="SEIPIN"/>
    <property type="match status" value="1"/>
</dbReference>
<dbReference type="InterPro" id="IPR009617">
    <property type="entry name" value="Seipin"/>
</dbReference>
<dbReference type="AlphaFoldDB" id="G4U2L7"/>
<name>G4U2L7_SERID</name>
<dbReference type="Pfam" id="PF06775">
    <property type="entry name" value="Seipin"/>
    <property type="match status" value="1"/>
</dbReference>
<dbReference type="CDD" id="cd23995">
    <property type="entry name" value="Seipin_BSCL2_like"/>
    <property type="match status" value="1"/>
</dbReference>
<dbReference type="GO" id="GO:0140042">
    <property type="term" value="P:lipid droplet formation"/>
    <property type="evidence" value="ECO:0007669"/>
    <property type="project" value="UniProtKB-ARBA"/>
</dbReference>
<dbReference type="GO" id="GO:0005789">
    <property type="term" value="C:endoplasmic reticulum membrane"/>
    <property type="evidence" value="ECO:0007669"/>
    <property type="project" value="UniProtKB-SubCell"/>
</dbReference>
<reference evidence="9 10" key="1">
    <citation type="journal article" date="2011" name="PLoS Pathog.">
        <title>Endophytic Life Strategies Decoded by Genome and Transcriptome Analyses of the Mutualistic Root Symbiont Piriformospora indica.</title>
        <authorList>
            <person name="Zuccaro A."/>
            <person name="Lahrmann U."/>
            <person name="Guldener U."/>
            <person name="Langen G."/>
            <person name="Pfiffi S."/>
            <person name="Biedenkopf D."/>
            <person name="Wong P."/>
            <person name="Samans B."/>
            <person name="Grimm C."/>
            <person name="Basiewicz M."/>
            <person name="Murat C."/>
            <person name="Martin F."/>
            <person name="Kogel K.H."/>
        </authorList>
    </citation>
    <scope>NUCLEOTIDE SEQUENCE [LARGE SCALE GENOMIC DNA]</scope>
    <source>
        <strain evidence="9 10">DSM 11827</strain>
    </source>
</reference>
<gene>
    <name evidence="9" type="ORF">PIIN_00473</name>
</gene>
<feature type="region of interest" description="Disordered" evidence="7">
    <location>
        <begin position="271"/>
        <end position="359"/>
    </location>
</feature>
<keyword evidence="5" id="KW-0443">Lipid metabolism</keyword>
<feature type="compositionally biased region" description="Basic and acidic residues" evidence="7">
    <location>
        <begin position="9"/>
        <end position="18"/>
    </location>
</feature>
<evidence type="ECO:0000313" key="9">
    <source>
        <dbReference type="EMBL" id="CCA77826.1"/>
    </source>
</evidence>
<organism evidence="9 10">
    <name type="scientific">Serendipita indica (strain DSM 11827)</name>
    <name type="common">Root endophyte fungus</name>
    <name type="synonym">Piriformospora indica</name>
    <dbReference type="NCBI Taxonomy" id="1109443"/>
    <lineage>
        <taxon>Eukaryota</taxon>
        <taxon>Fungi</taxon>
        <taxon>Dikarya</taxon>
        <taxon>Basidiomycota</taxon>
        <taxon>Agaricomycotina</taxon>
        <taxon>Agaricomycetes</taxon>
        <taxon>Sebacinales</taxon>
        <taxon>Serendipitaceae</taxon>
        <taxon>Serendipita</taxon>
    </lineage>
</organism>
<keyword evidence="3" id="KW-0256">Endoplasmic reticulum</keyword>
<keyword evidence="2 8" id="KW-0812">Transmembrane</keyword>
<dbReference type="HOGENOM" id="CLU_771865_0_0_1"/>
<comment type="caution">
    <text evidence="9">The sequence shown here is derived from an EMBL/GenBank/DDBJ whole genome shotgun (WGS) entry which is preliminary data.</text>
</comment>
<dbReference type="EMBL" id="CAFZ01001876">
    <property type="protein sequence ID" value="CCA77826.1"/>
    <property type="molecule type" value="Genomic_DNA"/>
</dbReference>
<keyword evidence="4 8" id="KW-1133">Transmembrane helix</keyword>
<feature type="compositionally biased region" description="Polar residues" evidence="7">
    <location>
        <begin position="313"/>
        <end position="343"/>
    </location>
</feature>
<feature type="compositionally biased region" description="Pro residues" evidence="7">
    <location>
        <begin position="280"/>
        <end position="289"/>
    </location>
</feature>
<evidence type="ECO:0000256" key="3">
    <source>
        <dbReference type="ARBA" id="ARBA00022824"/>
    </source>
</evidence>
<feature type="region of interest" description="Disordered" evidence="7">
    <location>
        <begin position="1"/>
        <end position="22"/>
    </location>
</feature>
<evidence type="ECO:0000256" key="1">
    <source>
        <dbReference type="ARBA" id="ARBA00004477"/>
    </source>
</evidence>
<protein>
    <submittedName>
        <fullName evidence="9">Uncharacterized protein</fullName>
    </submittedName>
</protein>
<comment type="subcellular location">
    <subcellularLocation>
        <location evidence="1">Endoplasmic reticulum membrane</location>
        <topology evidence="1">Multi-pass membrane protein</topology>
    </subcellularLocation>
</comment>
<evidence type="ECO:0000256" key="5">
    <source>
        <dbReference type="ARBA" id="ARBA00023098"/>
    </source>
</evidence>